<sequence>FQKCPVVPQGHIFRLDNFLSCKLPNTIEANLSPSCGQNTKRRDSNEFLKSKRLCTSRESFTDISKSVLYQDSCNSA</sequence>
<dbReference type="EMBL" id="CABIJS010000003">
    <property type="protein sequence ID" value="VUZ38646.1"/>
    <property type="molecule type" value="Genomic_DNA"/>
</dbReference>
<dbReference type="Proteomes" id="UP000321570">
    <property type="component" value="Unassembled WGS sequence"/>
</dbReference>
<dbReference type="AlphaFoldDB" id="A0A564XUR9"/>
<reference evidence="1 2" key="1">
    <citation type="submission" date="2019-07" db="EMBL/GenBank/DDBJ databases">
        <authorList>
            <person name="Jastrzebski P J."/>
            <person name="Paukszto L."/>
            <person name="Jastrzebski P J."/>
        </authorList>
    </citation>
    <scope>NUCLEOTIDE SEQUENCE [LARGE SCALE GENOMIC DNA]</scope>
    <source>
        <strain evidence="1 2">WMS-il1</strain>
    </source>
</reference>
<name>A0A564XUR9_HYMDI</name>
<accession>A0A564XUR9</accession>
<feature type="non-terminal residue" evidence="1">
    <location>
        <position position="76"/>
    </location>
</feature>
<evidence type="ECO:0000313" key="1">
    <source>
        <dbReference type="EMBL" id="VUZ38646.1"/>
    </source>
</evidence>
<organism evidence="1 2">
    <name type="scientific">Hymenolepis diminuta</name>
    <name type="common">Rat tapeworm</name>
    <dbReference type="NCBI Taxonomy" id="6216"/>
    <lineage>
        <taxon>Eukaryota</taxon>
        <taxon>Metazoa</taxon>
        <taxon>Spiralia</taxon>
        <taxon>Lophotrochozoa</taxon>
        <taxon>Platyhelminthes</taxon>
        <taxon>Cestoda</taxon>
        <taxon>Eucestoda</taxon>
        <taxon>Cyclophyllidea</taxon>
        <taxon>Hymenolepididae</taxon>
        <taxon>Hymenolepis</taxon>
    </lineage>
</organism>
<protein>
    <submittedName>
        <fullName evidence="1">Uncharacterized protein</fullName>
    </submittedName>
</protein>
<gene>
    <name evidence="1" type="ORF">WMSIL1_LOCUS73</name>
</gene>
<evidence type="ECO:0000313" key="2">
    <source>
        <dbReference type="Proteomes" id="UP000321570"/>
    </source>
</evidence>
<keyword evidence="2" id="KW-1185">Reference proteome</keyword>
<feature type="non-terminal residue" evidence="1">
    <location>
        <position position="1"/>
    </location>
</feature>
<proteinExistence type="predicted"/>